<feature type="domain" description="PTS EIIB type-3" evidence="8">
    <location>
        <begin position="1"/>
        <end position="104"/>
    </location>
</feature>
<dbReference type="InterPro" id="IPR036095">
    <property type="entry name" value="PTS_EIIB-like_sf"/>
</dbReference>
<gene>
    <name evidence="9" type="ORF">HMPREF9488_01252</name>
</gene>
<dbReference type="InterPro" id="IPR003501">
    <property type="entry name" value="PTS_EIIB_2/3"/>
</dbReference>
<evidence type="ECO:0000259" key="8">
    <source>
        <dbReference type="PROSITE" id="PS51100"/>
    </source>
</evidence>
<evidence type="ECO:0000256" key="4">
    <source>
        <dbReference type="ARBA" id="ARBA00022679"/>
    </source>
</evidence>
<dbReference type="PANTHER" id="PTHR34581">
    <property type="entry name" value="PTS SYSTEM N,N'-DIACETYLCHITOBIOSE-SPECIFIC EIIB COMPONENT"/>
    <property type="match status" value="1"/>
</dbReference>
<keyword evidence="10" id="KW-1185">Reference proteome</keyword>
<keyword evidence="1" id="KW-0813">Transport</keyword>
<keyword evidence="6" id="KW-0418">Kinase</keyword>
<evidence type="ECO:0000256" key="1">
    <source>
        <dbReference type="ARBA" id="ARBA00022448"/>
    </source>
</evidence>
<evidence type="ECO:0000256" key="7">
    <source>
        <dbReference type="PROSITE-ProRule" id="PRU00423"/>
    </source>
</evidence>
<dbReference type="InterPro" id="IPR013012">
    <property type="entry name" value="PTS_EIIB_3"/>
</dbReference>
<dbReference type="AlphaFoldDB" id="E7G914"/>
<comment type="caution">
    <text evidence="9">The sequence shown here is derived from an EMBL/GenBank/DDBJ whole genome shotgun (WGS) entry which is preliminary data.</text>
</comment>
<dbReference type="PROSITE" id="PS51100">
    <property type="entry name" value="PTS_EIIB_TYPE_3"/>
    <property type="match status" value="1"/>
</dbReference>
<organism evidence="9 10">
    <name type="scientific">Coprobacillus cateniformis</name>
    <dbReference type="NCBI Taxonomy" id="100884"/>
    <lineage>
        <taxon>Bacteria</taxon>
        <taxon>Bacillati</taxon>
        <taxon>Bacillota</taxon>
        <taxon>Erysipelotrichia</taxon>
        <taxon>Erysipelotrichales</taxon>
        <taxon>Coprobacillaceae</taxon>
        <taxon>Coprobacillus</taxon>
    </lineage>
</organism>
<dbReference type="STRING" id="100884.GCA_000269565_03093"/>
<dbReference type="CDD" id="cd05564">
    <property type="entry name" value="PTS_IIB_chitobiose_lichenan"/>
    <property type="match status" value="1"/>
</dbReference>
<keyword evidence="4" id="KW-0808">Transferase</keyword>
<dbReference type="Proteomes" id="UP000003157">
    <property type="component" value="Unassembled WGS sequence"/>
</dbReference>
<dbReference type="HOGENOM" id="CLU_147323_2_1_9"/>
<dbReference type="GO" id="GO:0008982">
    <property type="term" value="F:protein-N(PI)-phosphohistidine-sugar phosphotransferase activity"/>
    <property type="evidence" value="ECO:0007669"/>
    <property type="project" value="InterPro"/>
</dbReference>
<dbReference type="GO" id="GO:0009401">
    <property type="term" value="P:phosphoenolpyruvate-dependent sugar phosphotransferase system"/>
    <property type="evidence" value="ECO:0007669"/>
    <property type="project" value="UniProtKB-KW"/>
</dbReference>
<evidence type="ECO:0000313" key="9">
    <source>
        <dbReference type="EMBL" id="EFW05455.1"/>
    </source>
</evidence>
<sequence length="104" mass="11815">MKKILLVCNAGMSTSLLVTNMEKYAKKENIEITIMAVPLTQVDSVVKDWDIVMLGPQVRHCLNQIKNIVDGRIPVEIIDMRDYGMMNGEKVLKRALELLDNEKV</sequence>
<reference evidence="9 10" key="1">
    <citation type="submission" date="2010-12" db="EMBL/GenBank/DDBJ databases">
        <title>The Genome Sequence of Coprobacillus sp. strain 29_1.</title>
        <authorList>
            <consortium name="The Broad Institute Genome Sequencing Platform"/>
            <person name="Earl A."/>
            <person name="Ward D."/>
            <person name="Feldgarden M."/>
            <person name="Gevers D."/>
            <person name="Daigneault M."/>
            <person name="Sibley C.D."/>
            <person name="White A."/>
            <person name="Strauss J."/>
            <person name="Allen-Vercoe E."/>
            <person name="Young S.K."/>
            <person name="Zeng Q."/>
            <person name="Gargeya S."/>
            <person name="Fitzgerald M."/>
            <person name="Haas B."/>
            <person name="Abouelleil A."/>
            <person name="Alvarado L."/>
            <person name="Arachchi H.M."/>
            <person name="Berlin A."/>
            <person name="Brown A."/>
            <person name="Chapman S.B."/>
            <person name="Chen Z."/>
            <person name="Dunbar C."/>
            <person name="Freedman E."/>
            <person name="Gearin G."/>
            <person name="Gellesch M."/>
            <person name="Goldberg J."/>
            <person name="Griggs A."/>
            <person name="Gujja S."/>
            <person name="Heilman E."/>
            <person name="Heiman D."/>
            <person name="Howarth C."/>
            <person name="Larson L."/>
            <person name="Lui A."/>
            <person name="MacDonald P.J.P."/>
            <person name="Mehta T."/>
            <person name="Montmayeur A."/>
            <person name="Murphy C."/>
            <person name="Neiman D."/>
            <person name="Pearson M."/>
            <person name="Priest M."/>
            <person name="Roberts A."/>
            <person name="Saif S."/>
            <person name="Shea T."/>
            <person name="Shenoy N."/>
            <person name="Sisk P."/>
            <person name="Stolte C."/>
            <person name="Sykes S."/>
            <person name="White J."/>
            <person name="Yandava C."/>
            <person name="Nusbaum C."/>
            <person name="Birren B."/>
        </authorList>
    </citation>
    <scope>NUCLEOTIDE SEQUENCE [LARGE SCALE GENOMIC DNA]</scope>
    <source>
        <strain evidence="9 10">29_1</strain>
    </source>
</reference>
<dbReference type="Pfam" id="PF02302">
    <property type="entry name" value="PTS_IIB"/>
    <property type="match status" value="1"/>
</dbReference>
<feature type="modified residue" description="Phosphocysteine; by EIIA" evidence="7">
    <location>
        <position position="8"/>
    </location>
</feature>
<evidence type="ECO:0000313" key="10">
    <source>
        <dbReference type="Proteomes" id="UP000003157"/>
    </source>
</evidence>
<dbReference type="InterPro" id="IPR051819">
    <property type="entry name" value="PTS_sugar-specific_EIIB"/>
</dbReference>
<dbReference type="Gene3D" id="3.40.50.2300">
    <property type="match status" value="1"/>
</dbReference>
<proteinExistence type="predicted"/>
<dbReference type="GeneID" id="78230887"/>
<dbReference type="EMBL" id="ADKX01000023">
    <property type="protein sequence ID" value="EFW05455.1"/>
    <property type="molecule type" value="Genomic_DNA"/>
</dbReference>
<evidence type="ECO:0000256" key="5">
    <source>
        <dbReference type="ARBA" id="ARBA00022683"/>
    </source>
</evidence>
<keyword evidence="3" id="KW-0762">Sugar transport</keyword>
<dbReference type="SUPFAM" id="SSF52794">
    <property type="entry name" value="PTS system IIB component-like"/>
    <property type="match status" value="1"/>
</dbReference>
<keyword evidence="2" id="KW-0597">Phosphoprotein</keyword>
<evidence type="ECO:0000256" key="3">
    <source>
        <dbReference type="ARBA" id="ARBA00022597"/>
    </source>
</evidence>
<accession>E7G914</accession>
<dbReference type="GO" id="GO:0016301">
    <property type="term" value="F:kinase activity"/>
    <property type="evidence" value="ECO:0007669"/>
    <property type="project" value="UniProtKB-KW"/>
</dbReference>
<dbReference type="RefSeq" id="WP_008788368.1">
    <property type="nucleotide sequence ID" value="NZ_AKCB01000002.1"/>
</dbReference>
<dbReference type="OrthoDB" id="2186177at2"/>
<name>E7G914_9FIRM</name>
<protein>
    <submittedName>
        <fullName evidence="9">PTS system protein</fullName>
    </submittedName>
</protein>
<keyword evidence="5" id="KW-0598">Phosphotransferase system</keyword>
<evidence type="ECO:0000256" key="2">
    <source>
        <dbReference type="ARBA" id="ARBA00022553"/>
    </source>
</evidence>
<evidence type="ECO:0000256" key="6">
    <source>
        <dbReference type="ARBA" id="ARBA00022777"/>
    </source>
</evidence>
<dbReference type="PANTHER" id="PTHR34581:SF2">
    <property type="entry name" value="PTS SYSTEM N,N'-DIACETYLCHITOBIOSE-SPECIFIC EIIB COMPONENT"/>
    <property type="match status" value="1"/>
</dbReference>
<dbReference type="eggNOG" id="COG1440">
    <property type="taxonomic scope" value="Bacteria"/>
</dbReference>